<keyword evidence="10" id="KW-1185">Reference proteome</keyword>
<evidence type="ECO:0000313" key="10">
    <source>
        <dbReference type="Proteomes" id="UP000029725"/>
    </source>
</evidence>
<dbReference type="GeneID" id="25260316"/>
<dbReference type="InterPro" id="IPR045231">
    <property type="entry name" value="Yip1/4-like"/>
</dbReference>
<evidence type="ECO:0000256" key="3">
    <source>
        <dbReference type="ARBA" id="ARBA00022692"/>
    </source>
</evidence>
<feature type="domain" description="Yip1" evidence="8">
    <location>
        <begin position="103"/>
        <end position="260"/>
    </location>
</feature>
<dbReference type="GO" id="GO:0048280">
    <property type="term" value="P:vesicle fusion with Golgi apparatus"/>
    <property type="evidence" value="ECO:0007669"/>
    <property type="project" value="TreeGrafter"/>
</dbReference>
<feature type="transmembrane region" description="Helical" evidence="6">
    <location>
        <begin position="244"/>
        <end position="261"/>
    </location>
</feature>
<keyword evidence="5 6" id="KW-0472">Membrane</keyword>
<dbReference type="GO" id="GO:0005802">
    <property type="term" value="C:trans-Golgi network"/>
    <property type="evidence" value="ECO:0007669"/>
    <property type="project" value="TreeGrafter"/>
</dbReference>
<evidence type="ECO:0000259" key="8">
    <source>
        <dbReference type="Pfam" id="PF04893"/>
    </source>
</evidence>
<feature type="transmembrane region" description="Helical" evidence="6">
    <location>
        <begin position="175"/>
        <end position="195"/>
    </location>
</feature>
<dbReference type="AlphaFoldDB" id="A0A098VP38"/>
<evidence type="ECO:0000256" key="7">
    <source>
        <dbReference type="SAM" id="MobiDB-lite"/>
    </source>
</evidence>
<feature type="region of interest" description="Disordered" evidence="7">
    <location>
        <begin position="1"/>
        <end position="60"/>
    </location>
</feature>
<proteinExistence type="inferred from homology"/>
<dbReference type="PANTHER" id="PTHR21236:SF2">
    <property type="entry name" value="PROTEIN YIPF"/>
    <property type="match status" value="1"/>
</dbReference>
<dbReference type="Pfam" id="PF04893">
    <property type="entry name" value="Yip1"/>
    <property type="match status" value="1"/>
</dbReference>
<dbReference type="OrthoDB" id="440385at2759"/>
<evidence type="ECO:0000256" key="4">
    <source>
        <dbReference type="ARBA" id="ARBA00022989"/>
    </source>
</evidence>
<accession>A0A098VP38</accession>
<dbReference type="PANTHER" id="PTHR21236">
    <property type="entry name" value="GOLGI MEMBRANE PROTEIN YIP1"/>
    <property type="match status" value="1"/>
</dbReference>
<protein>
    <recommendedName>
        <fullName evidence="6">Protein YIP</fullName>
    </recommendedName>
</protein>
<comment type="caution">
    <text evidence="9">The sequence shown here is derived from an EMBL/GenBank/DDBJ whole genome shotgun (WGS) entry which is preliminary data.</text>
</comment>
<feature type="transmembrane region" description="Helical" evidence="6">
    <location>
        <begin position="143"/>
        <end position="163"/>
    </location>
</feature>
<dbReference type="RefSeq" id="XP_013237225.1">
    <property type="nucleotide sequence ID" value="XM_013381771.1"/>
</dbReference>
<evidence type="ECO:0000256" key="5">
    <source>
        <dbReference type="ARBA" id="ARBA00023136"/>
    </source>
</evidence>
<evidence type="ECO:0000313" key="9">
    <source>
        <dbReference type="EMBL" id="KGG50798.1"/>
    </source>
</evidence>
<comment type="subcellular location">
    <subcellularLocation>
        <location evidence="6">Golgi apparatus membrane</location>
        <topology evidence="6">Multi-pass membrane protein</topology>
    </subcellularLocation>
    <subcellularLocation>
        <location evidence="1">Membrane</location>
        <topology evidence="1">Multi-pass membrane protein</topology>
    </subcellularLocation>
</comment>
<dbReference type="HOGENOM" id="CLU_074741_3_1_1"/>
<dbReference type="Proteomes" id="UP000029725">
    <property type="component" value="Unassembled WGS sequence"/>
</dbReference>
<organism evidence="9 10">
    <name type="scientific">Mitosporidium daphniae</name>
    <dbReference type="NCBI Taxonomy" id="1485682"/>
    <lineage>
        <taxon>Eukaryota</taxon>
        <taxon>Fungi</taxon>
        <taxon>Fungi incertae sedis</taxon>
        <taxon>Microsporidia</taxon>
        <taxon>Mitosporidium</taxon>
    </lineage>
</organism>
<sequence>MHAPHPDGSSEWYSYPMQQSSQTPYQSGAAYSTFQPQTSGFQQHQNSHSATSFLTDERRPPSGEAFSIWDVIGVGNLDGTEPPLLQELGINPSHIAQKSLTVLNPFRKVAPEMMDESDLAGPIAICLALGGSLLISGKIHFGYIYGLSMLGWLSIFLLVNLMAEDGRGIDGTRTASVLGYSLLPMVPLGPLLGALSHLLKALHAPPFISSAFTIGLGIAMVLWCTIAASSIFTGVLQMQHQRLLLAYPLSLLYTCFALLSVF</sequence>
<dbReference type="GO" id="GO:0006888">
    <property type="term" value="P:endoplasmic reticulum to Golgi vesicle-mediated transport"/>
    <property type="evidence" value="ECO:0007669"/>
    <property type="project" value="InterPro"/>
</dbReference>
<dbReference type="EMBL" id="JMKJ01000510">
    <property type="protein sequence ID" value="KGG50798.1"/>
    <property type="molecule type" value="Genomic_DNA"/>
</dbReference>
<dbReference type="GO" id="GO:0000139">
    <property type="term" value="C:Golgi membrane"/>
    <property type="evidence" value="ECO:0007669"/>
    <property type="project" value="UniProtKB-SubCell"/>
</dbReference>
<evidence type="ECO:0000256" key="6">
    <source>
        <dbReference type="RuleBase" id="RU361264"/>
    </source>
</evidence>
<feature type="compositionally biased region" description="Polar residues" evidence="7">
    <location>
        <begin position="16"/>
        <end position="54"/>
    </location>
</feature>
<comment type="similarity">
    <text evidence="2 6">Belongs to the YIP1 family.</text>
</comment>
<evidence type="ECO:0000256" key="2">
    <source>
        <dbReference type="ARBA" id="ARBA00010596"/>
    </source>
</evidence>
<reference evidence="9 10" key="1">
    <citation type="submission" date="2014-04" db="EMBL/GenBank/DDBJ databases">
        <title>A new species of microsporidia sheds light on the evolution of extreme parasitism.</title>
        <authorList>
            <person name="Haag K.L."/>
            <person name="James T.Y."/>
            <person name="Larsson R."/>
            <person name="Schaer T.M."/>
            <person name="Refardt D."/>
            <person name="Pombert J.-F."/>
            <person name="Ebert D."/>
        </authorList>
    </citation>
    <scope>NUCLEOTIDE SEQUENCE [LARGE SCALE GENOMIC DNA]</scope>
    <source>
        <strain evidence="9 10">UGP3</strain>
        <tissue evidence="9">Spores</tissue>
    </source>
</reference>
<gene>
    <name evidence="9" type="ORF">DI09_55p150</name>
</gene>
<name>A0A098VP38_9MICR</name>
<dbReference type="VEuPathDB" id="MicrosporidiaDB:DI09_55p150"/>
<keyword evidence="4 6" id="KW-1133">Transmembrane helix</keyword>
<comment type="caution">
    <text evidence="6">Lacks conserved residue(s) required for the propagation of feature annotation.</text>
</comment>
<feature type="transmembrane region" description="Helical" evidence="6">
    <location>
        <begin position="207"/>
        <end position="232"/>
    </location>
</feature>
<evidence type="ECO:0000256" key="1">
    <source>
        <dbReference type="ARBA" id="ARBA00004141"/>
    </source>
</evidence>
<keyword evidence="3 6" id="KW-0812">Transmembrane</keyword>
<dbReference type="InterPro" id="IPR006977">
    <property type="entry name" value="Yip1_dom"/>
</dbReference>